<feature type="region of interest" description="Disordered" evidence="5">
    <location>
        <begin position="441"/>
        <end position="460"/>
    </location>
</feature>
<evidence type="ECO:0000259" key="6">
    <source>
        <dbReference type="PROSITE" id="PS50255"/>
    </source>
</evidence>
<feature type="region of interest" description="Disordered" evidence="5">
    <location>
        <begin position="557"/>
        <end position="592"/>
    </location>
</feature>
<dbReference type="RefSeq" id="XP_066709991.1">
    <property type="nucleotide sequence ID" value="XM_066865030.1"/>
</dbReference>
<reference evidence="7 8" key="1">
    <citation type="submission" date="2023-01" db="EMBL/GenBank/DDBJ databases">
        <title>Analysis of 21 Apiospora genomes using comparative genomics revels a genus with tremendous synthesis potential of carbohydrate active enzymes and secondary metabolites.</title>
        <authorList>
            <person name="Sorensen T."/>
        </authorList>
    </citation>
    <scope>NUCLEOTIDE SEQUENCE [LARGE SCALE GENOMIC DNA]</scope>
    <source>
        <strain evidence="7 8">CBS 135458</strain>
    </source>
</reference>
<evidence type="ECO:0000256" key="5">
    <source>
        <dbReference type="SAM" id="MobiDB-lite"/>
    </source>
</evidence>
<gene>
    <name evidence="7" type="ORF">PG994_013621</name>
</gene>
<dbReference type="Pfam" id="PF00173">
    <property type="entry name" value="Cyt-b5"/>
    <property type="match status" value="1"/>
</dbReference>
<feature type="compositionally biased region" description="Basic residues" evidence="5">
    <location>
        <begin position="293"/>
        <end position="310"/>
    </location>
</feature>
<dbReference type="Proteomes" id="UP001480595">
    <property type="component" value="Unassembled WGS sequence"/>
</dbReference>
<dbReference type="EMBL" id="JAQQWL010000013">
    <property type="protein sequence ID" value="KAK8043138.1"/>
    <property type="molecule type" value="Genomic_DNA"/>
</dbReference>
<evidence type="ECO:0000313" key="7">
    <source>
        <dbReference type="EMBL" id="KAK8043138.1"/>
    </source>
</evidence>
<feature type="compositionally biased region" description="Polar residues" evidence="5">
    <location>
        <begin position="277"/>
        <end position="290"/>
    </location>
</feature>
<accession>A0ABR1T961</accession>
<protein>
    <recommendedName>
        <fullName evidence="6">Cytochrome b5 heme-binding domain-containing protein</fullName>
    </recommendedName>
</protein>
<dbReference type="Gene3D" id="3.10.120.10">
    <property type="entry name" value="Cytochrome b5-like heme/steroid binding domain"/>
    <property type="match status" value="1"/>
</dbReference>
<dbReference type="InterPro" id="IPR018506">
    <property type="entry name" value="Cyt_B5_heme-BS"/>
</dbReference>
<dbReference type="SMART" id="SM01117">
    <property type="entry name" value="Cyt-b5"/>
    <property type="match status" value="2"/>
</dbReference>
<name>A0ABR1T961_9PEZI</name>
<keyword evidence="8" id="KW-1185">Reference proteome</keyword>
<dbReference type="GeneID" id="92098093"/>
<sequence length="798" mass="90551">MENTLPETRDHYARFQRRWQRLTTWNNKTRPWWEEQYAKWSISPWSQVNARRWISEFREAHARRDLRQCTHLIWKMVDYIGPDNFAKGFDPSMGPTKNLWGCIAALMMASIPIVAGAQGWMGPRPDIWAHPSVSAGIRWTKPLTIHPVVIDSYVKKHEHYAATWKHPKEGLTHFWARFCPMGMAYALPHGWLEACYNAFQKLWVHHHTAKTEWHWADFDFQVPQYDDKWAVITLHGVNVNYYNLPICHWMSHHAPTGTEAEFYVPSPPLTPVPMSPQGANWLNQAKQQQPRSSAHRSRKATSRSRSRGRKPLYPLHFSIGEVGNNMDDEDFYVVECDGNGGYDIFSISKLCLERGFPTAEMIRRDLITLSPFGPKLREDEHPVADEVRGMLSQSNQKVGKLLLPRTPEEIFEYDGQGGMPMWIIISTTVYDITTFSFGTQQEKAQLSENPGGRPKSLPDDPDVYDDLLKRLQPFRCAVFQGQKAPKKEVLHPFSPAMLSWHDNPTAGMYTAIDGIVYNIADYVDRHPGGRDIMGQALGREASNFHDYHAPNTMADYEELARRSSSRSATSPSTTGGSSPCWPPLRGKDASEAIRNNDQISRALVHVYDRRKEVIVAHVATAELVEIPVGEVAKHNDPQSFHGAWVTIDGYVFDVTTLMLHGKSIHGKELPHMWAGTEVRDEALRTWLREGFSHRIVGRAVVGEASAEPTVEELLKNHSGLHEEEPDEAADAARRRAIWGFDKDDASCGGLIRFCERGPGGCCGAHRRRASPAVNKTKKRAAAADGEEGGRRRRGRRLR</sequence>
<dbReference type="PANTHER" id="PTHR19359">
    <property type="entry name" value="CYTOCHROME B5"/>
    <property type="match status" value="1"/>
</dbReference>
<keyword evidence="2" id="KW-0479">Metal-binding</keyword>
<dbReference type="SUPFAM" id="SSF55856">
    <property type="entry name" value="Cytochrome b5-like heme/steroid binding domain"/>
    <property type="match status" value="3"/>
</dbReference>
<keyword evidence="3" id="KW-0408">Iron</keyword>
<feature type="compositionally biased region" description="Basic residues" evidence="5">
    <location>
        <begin position="766"/>
        <end position="780"/>
    </location>
</feature>
<dbReference type="PROSITE" id="PS50255">
    <property type="entry name" value="CYTOCHROME_B5_2"/>
    <property type="match status" value="1"/>
</dbReference>
<dbReference type="InterPro" id="IPR036400">
    <property type="entry name" value="Cyt_B5-like_heme/steroid_sf"/>
</dbReference>
<comment type="caution">
    <text evidence="7">The sequence shown here is derived from an EMBL/GenBank/DDBJ whole genome shotgun (WGS) entry which is preliminary data.</text>
</comment>
<dbReference type="InterPro" id="IPR050668">
    <property type="entry name" value="Cytochrome_b5"/>
</dbReference>
<evidence type="ECO:0000313" key="8">
    <source>
        <dbReference type="Proteomes" id="UP001480595"/>
    </source>
</evidence>
<evidence type="ECO:0000256" key="2">
    <source>
        <dbReference type="ARBA" id="ARBA00022723"/>
    </source>
</evidence>
<proteinExistence type="inferred from homology"/>
<keyword evidence="1" id="KW-0349">Heme</keyword>
<feature type="compositionally biased region" description="Low complexity" evidence="5">
    <location>
        <begin position="565"/>
        <end position="579"/>
    </location>
</feature>
<dbReference type="PROSITE" id="PS00191">
    <property type="entry name" value="CYTOCHROME_B5_1"/>
    <property type="match status" value="1"/>
</dbReference>
<evidence type="ECO:0000256" key="3">
    <source>
        <dbReference type="ARBA" id="ARBA00023004"/>
    </source>
</evidence>
<feature type="region of interest" description="Disordered" evidence="5">
    <location>
        <begin position="275"/>
        <end position="311"/>
    </location>
</feature>
<feature type="domain" description="Cytochrome b5 heme-binding" evidence="6">
    <location>
        <begin position="490"/>
        <end position="543"/>
    </location>
</feature>
<organism evidence="7 8">
    <name type="scientific">Apiospora phragmitis</name>
    <dbReference type="NCBI Taxonomy" id="2905665"/>
    <lineage>
        <taxon>Eukaryota</taxon>
        <taxon>Fungi</taxon>
        <taxon>Dikarya</taxon>
        <taxon>Ascomycota</taxon>
        <taxon>Pezizomycotina</taxon>
        <taxon>Sordariomycetes</taxon>
        <taxon>Xylariomycetidae</taxon>
        <taxon>Amphisphaeriales</taxon>
        <taxon>Apiosporaceae</taxon>
        <taxon>Apiospora</taxon>
    </lineage>
</organism>
<feature type="region of interest" description="Disordered" evidence="5">
    <location>
        <begin position="766"/>
        <end position="798"/>
    </location>
</feature>
<evidence type="ECO:0000256" key="1">
    <source>
        <dbReference type="ARBA" id="ARBA00022617"/>
    </source>
</evidence>
<evidence type="ECO:0000256" key="4">
    <source>
        <dbReference type="ARBA" id="ARBA00038168"/>
    </source>
</evidence>
<dbReference type="InterPro" id="IPR001199">
    <property type="entry name" value="Cyt_B5-like_heme/steroid-bd"/>
</dbReference>
<comment type="similarity">
    <text evidence="4">Belongs to the cytochrome b5 family.</text>
</comment>